<sequence length="803" mass="90407">MASLAYYPQPFALPSPPSLQRSFPVLPAKFAKDRHYEPDINQDGINITKRASTPQRPDYVALCASINDKTSTGSDFPWGNARPMLKRSNESGKLLSDPKRPPLSNLITVGLPQTHAEKNLNSPNLLNKAYHPGYPTPIKSSNSPTISPVEGLQRLAQLLSPLRHRATTNESLGKSSIVDSTGSRTAPSSLARSDTRPPWQAGYDILPSSSSTLYPDGSWSSRSGSNRGDPVTLMHLDGPLRTWGKLNAHDFYDVYNPTNTRFPSLFEFSDILSPVVRANSAAVHTHHTTIWRNLSVKVAQELYNWGQVWDQALEIILFELSRRVRKSGYETRYTHAVWKLYTTSFEIFGDVVWNLYIQRFDQPRWIDSQEKLITLIRTLDTCCSKMNTMDLDMNCWDEPGYNSPGPLVFAMRFGPRHGQARRYMRQLVVDPSHIYATAGDEYQLHVELWDPHQAPDVFYELTTFTLLPQLPWLRWDPASKSFNGKIPSDLGTISSNGSMSPGTTQFNITIVATTRDPLPNDVIRETIVRATVIIWLQAPMRGIPSLGPLQDRYEQASRSSSPQDYMYHATPDVTRLDIHGRFSDKSTVINIAPPQESAKDVYEERDSFDTDLSGSEARFVRAMQANVIPGLGSHTRMLTNNAVLSAAKRNYYRARSLSGNSDNISLMHGSEPGIDESANHHYSSDATADDTQSSLRLHRCSSHIFLPPPSETDTVHRRDSLSKRPTDESRNDNDYFRVKPLWNQIFHKDRGNSSRSTQSQALETQYLPRLPSPSFSEEDGHTKVGGLQRDMQTGTLFRSAFYD</sequence>
<reference evidence="2 3" key="1">
    <citation type="submission" date="2019-04" db="EMBL/GenBank/DDBJ databases">
        <title>Comparative genomics and transcriptomics to analyze fruiting body development in filamentous ascomycetes.</title>
        <authorList>
            <consortium name="DOE Joint Genome Institute"/>
            <person name="Lutkenhaus R."/>
            <person name="Traeger S."/>
            <person name="Breuer J."/>
            <person name="Kuo A."/>
            <person name="Lipzen A."/>
            <person name="Pangilinan J."/>
            <person name="Dilworth D."/>
            <person name="Sandor L."/>
            <person name="Poggeler S."/>
            <person name="Barry K."/>
            <person name="Grigoriev I.V."/>
            <person name="Nowrousian M."/>
        </authorList>
    </citation>
    <scope>NUCLEOTIDE SEQUENCE [LARGE SCALE GENOMIC DNA]</scope>
    <source>
        <strain evidence="2 3">CBS 389.68</strain>
    </source>
</reference>
<feature type="compositionally biased region" description="Basic and acidic residues" evidence="1">
    <location>
        <begin position="713"/>
        <end position="734"/>
    </location>
</feature>
<feature type="region of interest" description="Disordered" evidence="1">
    <location>
        <begin position="659"/>
        <end position="690"/>
    </location>
</feature>
<feature type="region of interest" description="Disordered" evidence="1">
    <location>
        <begin position="769"/>
        <end position="790"/>
    </location>
</feature>
<proteinExistence type="predicted"/>
<feature type="compositionally biased region" description="Polar residues" evidence="1">
    <location>
        <begin position="168"/>
        <end position="192"/>
    </location>
</feature>
<keyword evidence="3" id="KW-1185">Reference proteome</keyword>
<feature type="region of interest" description="Disordered" evidence="1">
    <location>
        <begin position="165"/>
        <end position="202"/>
    </location>
</feature>
<dbReference type="AlphaFoldDB" id="A0A4S2MQH7"/>
<dbReference type="Proteomes" id="UP000298138">
    <property type="component" value="Unassembled WGS sequence"/>
</dbReference>
<dbReference type="EMBL" id="ML220131">
    <property type="protein sequence ID" value="TGZ79492.1"/>
    <property type="molecule type" value="Genomic_DNA"/>
</dbReference>
<name>A0A4S2MQH7_9PEZI</name>
<feature type="region of interest" description="Disordered" evidence="1">
    <location>
        <begin position="703"/>
        <end position="734"/>
    </location>
</feature>
<dbReference type="InParanoid" id="A0A4S2MQH7"/>
<gene>
    <name evidence="2" type="ORF">EX30DRAFT_109017</name>
</gene>
<dbReference type="OrthoDB" id="5316636at2759"/>
<evidence type="ECO:0000313" key="2">
    <source>
        <dbReference type="EMBL" id="TGZ79492.1"/>
    </source>
</evidence>
<evidence type="ECO:0000313" key="3">
    <source>
        <dbReference type="Proteomes" id="UP000298138"/>
    </source>
</evidence>
<evidence type="ECO:0000256" key="1">
    <source>
        <dbReference type="SAM" id="MobiDB-lite"/>
    </source>
</evidence>
<accession>A0A4S2MQH7</accession>
<protein>
    <submittedName>
        <fullName evidence="2">Uncharacterized protein</fullName>
    </submittedName>
</protein>
<organism evidence="2 3">
    <name type="scientific">Ascodesmis nigricans</name>
    <dbReference type="NCBI Taxonomy" id="341454"/>
    <lineage>
        <taxon>Eukaryota</taxon>
        <taxon>Fungi</taxon>
        <taxon>Dikarya</taxon>
        <taxon>Ascomycota</taxon>
        <taxon>Pezizomycotina</taxon>
        <taxon>Pezizomycetes</taxon>
        <taxon>Pezizales</taxon>
        <taxon>Ascodesmidaceae</taxon>
        <taxon>Ascodesmis</taxon>
    </lineage>
</organism>